<evidence type="ECO:0000313" key="4">
    <source>
        <dbReference type="EMBL" id="AXY75603.1"/>
    </source>
</evidence>
<dbReference type="InterPro" id="IPR011006">
    <property type="entry name" value="CheY-like_superfamily"/>
</dbReference>
<dbReference type="KEGG" id="pseg:D3H65_17185"/>
<accession>A0A3B7MQH9</accession>
<gene>
    <name evidence="4" type="ORF">D3H65_17185</name>
</gene>
<dbReference type="OrthoDB" id="1646880at2"/>
<dbReference type="RefSeq" id="WP_119051484.1">
    <property type="nucleotide sequence ID" value="NZ_CP032157.1"/>
</dbReference>
<feature type="domain" description="HTH LytTR-type" evidence="3">
    <location>
        <begin position="146"/>
        <end position="249"/>
    </location>
</feature>
<name>A0A3B7MQH9_9BACT</name>
<evidence type="ECO:0000259" key="2">
    <source>
        <dbReference type="PROSITE" id="PS50110"/>
    </source>
</evidence>
<dbReference type="PANTHER" id="PTHR37299">
    <property type="entry name" value="TRANSCRIPTIONAL REGULATOR-RELATED"/>
    <property type="match status" value="1"/>
</dbReference>
<dbReference type="PANTHER" id="PTHR37299:SF1">
    <property type="entry name" value="STAGE 0 SPORULATION PROTEIN A HOMOLOG"/>
    <property type="match status" value="1"/>
</dbReference>
<sequence>MNKISCIIIDDEARNIAVLKKLIGEYCPLLIVEGEATNGASALKMIQQLQPPLVFLDVELYKTNAFEVLNQLPEIDFEIIFVTAFEKYAHKAFRVNAVDYLLKPIDIDDLQAAVKKAIERIQGKQGSGNANIIITPHLNHAVFSKIALPTQQGLSLYNVDDIVTCTAKGRYTYIDFIKDKSITVTGTLKDIEGKLPPAIFFRIHNSHLINLNYVKKYYKGKGGYVEMINGQSLEVSFRKRDEFLDRIRPQS</sequence>
<proteinExistence type="predicted"/>
<evidence type="ECO:0000313" key="5">
    <source>
        <dbReference type="Proteomes" id="UP000263900"/>
    </source>
</evidence>
<dbReference type="InterPro" id="IPR046947">
    <property type="entry name" value="LytR-like"/>
</dbReference>
<dbReference type="SMART" id="SM00850">
    <property type="entry name" value="LytTR"/>
    <property type="match status" value="1"/>
</dbReference>
<keyword evidence="4" id="KW-0238">DNA-binding</keyword>
<dbReference type="Proteomes" id="UP000263900">
    <property type="component" value="Chromosome"/>
</dbReference>
<dbReference type="AlphaFoldDB" id="A0A3B7MQH9"/>
<dbReference type="InterPro" id="IPR007492">
    <property type="entry name" value="LytTR_DNA-bd_dom"/>
</dbReference>
<feature type="domain" description="Response regulatory" evidence="2">
    <location>
        <begin position="5"/>
        <end position="118"/>
    </location>
</feature>
<dbReference type="Pfam" id="PF00072">
    <property type="entry name" value="Response_reg"/>
    <property type="match status" value="1"/>
</dbReference>
<dbReference type="Pfam" id="PF04397">
    <property type="entry name" value="LytTR"/>
    <property type="match status" value="1"/>
</dbReference>
<dbReference type="PROSITE" id="PS50930">
    <property type="entry name" value="HTH_LYTTR"/>
    <property type="match status" value="1"/>
</dbReference>
<dbReference type="GO" id="GO:0003677">
    <property type="term" value="F:DNA binding"/>
    <property type="evidence" value="ECO:0007669"/>
    <property type="project" value="UniProtKB-KW"/>
</dbReference>
<dbReference type="SMART" id="SM00448">
    <property type="entry name" value="REC"/>
    <property type="match status" value="1"/>
</dbReference>
<dbReference type="PROSITE" id="PS50110">
    <property type="entry name" value="RESPONSE_REGULATORY"/>
    <property type="match status" value="1"/>
</dbReference>
<dbReference type="SUPFAM" id="SSF52172">
    <property type="entry name" value="CheY-like"/>
    <property type="match status" value="1"/>
</dbReference>
<protein>
    <submittedName>
        <fullName evidence="4">DNA-binding response regulator</fullName>
    </submittedName>
</protein>
<dbReference type="GO" id="GO:0000156">
    <property type="term" value="F:phosphorelay response regulator activity"/>
    <property type="evidence" value="ECO:0007669"/>
    <property type="project" value="InterPro"/>
</dbReference>
<dbReference type="Gene3D" id="2.40.50.1020">
    <property type="entry name" value="LytTr DNA-binding domain"/>
    <property type="match status" value="1"/>
</dbReference>
<organism evidence="4 5">
    <name type="scientific">Paraflavitalea soli</name>
    <dbReference type="NCBI Taxonomy" id="2315862"/>
    <lineage>
        <taxon>Bacteria</taxon>
        <taxon>Pseudomonadati</taxon>
        <taxon>Bacteroidota</taxon>
        <taxon>Chitinophagia</taxon>
        <taxon>Chitinophagales</taxon>
        <taxon>Chitinophagaceae</taxon>
        <taxon>Paraflavitalea</taxon>
    </lineage>
</organism>
<dbReference type="EMBL" id="CP032157">
    <property type="protein sequence ID" value="AXY75603.1"/>
    <property type="molecule type" value="Genomic_DNA"/>
</dbReference>
<dbReference type="InterPro" id="IPR001789">
    <property type="entry name" value="Sig_transdc_resp-reg_receiver"/>
</dbReference>
<evidence type="ECO:0000259" key="3">
    <source>
        <dbReference type="PROSITE" id="PS50930"/>
    </source>
</evidence>
<dbReference type="Gene3D" id="3.40.50.2300">
    <property type="match status" value="1"/>
</dbReference>
<keyword evidence="5" id="KW-1185">Reference proteome</keyword>
<evidence type="ECO:0000256" key="1">
    <source>
        <dbReference type="PROSITE-ProRule" id="PRU00169"/>
    </source>
</evidence>
<reference evidence="4 5" key="1">
    <citation type="submission" date="2018-09" db="EMBL/GenBank/DDBJ databases">
        <title>Genome sequencing of strain 6GH32-13.</title>
        <authorList>
            <person name="Weon H.-Y."/>
            <person name="Heo J."/>
            <person name="Kwon S.-W."/>
        </authorList>
    </citation>
    <scope>NUCLEOTIDE SEQUENCE [LARGE SCALE GENOMIC DNA]</scope>
    <source>
        <strain evidence="4 5">5GH32-13</strain>
    </source>
</reference>
<feature type="modified residue" description="4-aspartylphosphate" evidence="1">
    <location>
        <position position="57"/>
    </location>
</feature>
<keyword evidence="1" id="KW-0597">Phosphoprotein</keyword>